<comment type="subunit">
    <text evidence="4 9">Homodimer.</text>
</comment>
<keyword evidence="7 9" id="KW-0663">Pyridoxal phosphate</keyword>
<keyword evidence="9" id="KW-0028">Amino-acid biosynthesis</keyword>
<dbReference type="InterPro" id="IPR001917">
    <property type="entry name" value="Aminotrans_II_pyridoxalP_BS"/>
</dbReference>
<evidence type="ECO:0000256" key="3">
    <source>
        <dbReference type="ARBA" id="ARBA00007970"/>
    </source>
</evidence>
<dbReference type="GO" id="GO:0004400">
    <property type="term" value="F:histidinol-phosphate transaminase activity"/>
    <property type="evidence" value="ECO:0007669"/>
    <property type="project" value="UniProtKB-UniRule"/>
</dbReference>
<comment type="pathway">
    <text evidence="2 9">Amino-acid biosynthesis; L-histidine biosynthesis; L-histidine from 5-phospho-alpha-D-ribose 1-diphosphate: step 7/9.</text>
</comment>
<dbReference type="Gene3D" id="3.40.640.10">
    <property type="entry name" value="Type I PLP-dependent aspartate aminotransferase-like (Major domain)"/>
    <property type="match status" value="1"/>
</dbReference>
<dbReference type="EMBL" id="FRDI01000010">
    <property type="protein sequence ID" value="SHN68755.1"/>
    <property type="molecule type" value="Genomic_DNA"/>
</dbReference>
<gene>
    <name evidence="9" type="primary">hisC</name>
    <name evidence="11" type="ORF">SAMN02745728_01885</name>
</gene>
<dbReference type="AlphaFoldDB" id="A0A1M7TDF9"/>
<feature type="modified residue" description="N6-(pyridoxal phosphate)lysine" evidence="9">
    <location>
        <position position="233"/>
    </location>
</feature>
<dbReference type="UniPathway" id="UPA00031">
    <property type="reaction ID" value="UER00012"/>
</dbReference>
<dbReference type="SUPFAM" id="SSF53383">
    <property type="entry name" value="PLP-dependent transferases"/>
    <property type="match status" value="1"/>
</dbReference>
<dbReference type="GO" id="GO:0030170">
    <property type="term" value="F:pyridoxal phosphate binding"/>
    <property type="evidence" value="ECO:0007669"/>
    <property type="project" value="InterPro"/>
</dbReference>
<dbReference type="InterPro" id="IPR050106">
    <property type="entry name" value="HistidinolP_aminotransfase"/>
</dbReference>
<organism evidence="11 12">
    <name type="scientific">Desulfovibrio litoralis DSM 11393</name>
    <dbReference type="NCBI Taxonomy" id="1121455"/>
    <lineage>
        <taxon>Bacteria</taxon>
        <taxon>Pseudomonadati</taxon>
        <taxon>Thermodesulfobacteriota</taxon>
        <taxon>Desulfovibrionia</taxon>
        <taxon>Desulfovibrionales</taxon>
        <taxon>Desulfovibrionaceae</taxon>
        <taxon>Desulfovibrio</taxon>
    </lineage>
</organism>
<dbReference type="NCBIfam" id="TIGR01141">
    <property type="entry name" value="hisC"/>
    <property type="match status" value="1"/>
</dbReference>
<name>A0A1M7TDF9_9BACT</name>
<accession>A0A1M7TDF9</accession>
<protein>
    <recommendedName>
        <fullName evidence="9">Histidinol-phosphate aminotransferase</fullName>
        <ecNumber evidence="9">2.6.1.9</ecNumber>
    </recommendedName>
    <alternativeName>
        <fullName evidence="9">Imidazole acetol-phosphate transaminase</fullName>
    </alternativeName>
</protein>
<evidence type="ECO:0000256" key="9">
    <source>
        <dbReference type="HAMAP-Rule" id="MF_01023"/>
    </source>
</evidence>
<keyword evidence="9" id="KW-0368">Histidine biosynthesis</keyword>
<evidence type="ECO:0000313" key="12">
    <source>
        <dbReference type="Proteomes" id="UP000186469"/>
    </source>
</evidence>
<dbReference type="Pfam" id="PF00155">
    <property type="entry name" value="Aminotran_1_2"/>
    <property type="match status" value="1"/>
</dbReference>
<dbReference type="Gene3D" id="3.90.1150.10">
    <property type="entry name" value="Aspartate Aminotransferase, domain 1"/>
    <property type="match status" value="1"/>
</dbReference>
<dbReference type="PANTHER" id="PTHR43643:SF3">
    <property type="entry name" value="HISTIDINOL-PHOSPHATE AMINOTRANSFERASE"/>
    <property type="match status" value="1"/>
</dbReference>
<reference evidence="11 12" key="1">
    <citation type="submission" date="2016-12" db="EMBL/GenBank/DDBJ databases">
        <authorList>
            <person name="Song W.-J."/>
            <person name="Kurnit D.M."/>
        </authorList>
    </citation>
    <scope>NUCLEOTIDE SEQUENCE [LARGE SCALE GENOMIC DNA]</scope>
    <source>
        <strain evidence="11 12">DSM 11393</strain>
    </source>
</reference>
<dbReference type="InterPro" id="IPR004839">
    <property type="entry name" value="Aminotransferase_I/II_large"/>
</dbReference>
<dbReference type="PANTHER" id="PTHR43643">
    <property type="entry name" value="HISTIDINOL-PHOSPHATE AMINOTRANSFERASE 2"/>
    <property type="match status" value="1"/>
</dbReference>
<dbReference type="HAMAP" id="MF_01023">
    <property type="entry name" value="HisC_aminotrans_2"/>
    <property type="match status" value="1"/>
</dbReference>
<proteinExistence type="inferred from homology"/>
<evidence type="ECO:0000256" key="7">
    <source>
        <dbReference type="ARBA" id="ARBA00022898"/>
    </source>
</evidence>
<dbReference type="PROSITE" id="PS00599">
    <property type="entry name" value="AA_TRANSFER_CLASS_2"/>
    <property type="match status" value="1"/>
</dbReference>
<dbReference type="InterPro" id="IPR005861">
    <property type="entry name" value="HisP_aminotrans"/>
</dbReference>
<evidence type="ECO:0000313" key="11">
    <source>
        <dbReference type="EMBL" id="SHN68755.1"/>
    </source>
</evidence>
<dbReference type="InterPro" id="IPR015422">
    <property type="entry name" value="PyrdxlP-dep_Trfase_small"/>
</dbReference>
<evidence type="ECO:0000259" key="10">
    <source>
        <dbReference type="Pfam" id="PF00155"/>
    </source>
</evidence>
<dbReference type="Proteomes" id="UP000186469">
    <property type="component" value="Unassembled WGS sequence"/>
</dbReference>
<evidence type="ECO:0000256" key="1">
    <source>
        <dbReference type="ARBA" id="ARBA00001933"/>
    </source>
</evidence>
<keyword evidence="12" id="KW-1185">Reference proteome</keyword>
<keyword evidence="6 9" id="KW-0808">Transferase</keyword>
<dbReference type="OrthoDB" id="9813612at2"/>
<evidence type="ECO:0000256" key="2">
    <source>
        <dbReference type="ARBA" id="ARBA00005011"/>
    </source>
</evidence>
<evidence type="ECO:0000256" key="4">
    <source>
        <dbReference type="ARBA" id="ARBA00011738"/>
    </source>
</evidence>
<evidence type="ECO:0000256" key="8">
    <source>
        <dbReference type="ARBA" id="ARBA00047481"/>
    </source>
</evidence>
<dbReference type="GO" id="GO:0000105">
    <property type="term" value="P:L-histidine biosynthetic process"/>
    <property type="evidence" value="ECO:0007669"/>
    <property type="project" value="UniProtKB-UniRule"/>
</dbReference>
<dbReference type="InterPro" id="IPR015421">
    <property type="entry name" value="PyrdxlP-dep_Trfase_major"/>
</dbReference>
<evidence type="ECO:0000256" key="6">
    <source>
        <dbReference type="ARBA" id="ARBA00022679"/>
    </source>
</evidence>
<dbReference type="CDD" id="cd00609">
    <property type="entry name" value="AAT_like"/>
    <property type="match status" value="1"/>
</dbReference>
<comment type="cofactor">
    <cofactor evidence="1 9">
        <name>pyridoxal 5'-phosphate</name>
        <dbReference type="ChEBI" id="CHEBI:597326"/>
    </cofactor>
</comment>
<sequence length="375" mass="42176">MSKNTQSPVFSVRPEIKDFSPYVAGLSIDEIRDKYKLEKVIKLASNEAPLGTSPLVQKAVEKHLGFSFRYPQSGNPRLREAIAKHYKLKPEQIVVGNGSDEVLDLLIRISAVPKEHNILTFKPCFSIYTLQTKLAGVELREVALNSDFSFPLEKFVQEADANTRLAFITSPDNPSGHTVAKADLLFLLDKLPKTCLLVVDEAYMDFADDEQKYSLLSELDNHPNLVICRTFSKSYGLAGLRIGYAMLSAELADYLQRVRLPFSVNILAEEAALAALEDKTFYKLTLETVHKGRVYLKEELEKLGCKVYPSQANFLMFQLPQSTKHTALTLFEHLLSRGVIIRPLKSYNLLTHLRVSVGSPEENVIFIQELKKALA</sequence>
<keyword evidence="5 9" id="KW-0032">Aminotransferase</keyword>
<evidence type="ECO:0000256" key="5">
    <source>
        <dbReference type="ARBA" id="ARBA00022576"/>
    </source>
</evidence>
<comment type="catalytic activity">
    <reaction evidence="8 9">
        <text>L-histidinol phosphate + 2-oxoglutarate = 3-(imidazol-4-yl)-2-oxopropyl phosphate + L-glutamate</text>
        <dbReference type="Rhea" id="RHEA:23744"/>
        <dbReference type="ChEBI" id="CHEBI:16810"/>
        <dbReference type="ChEBI" id="CHEBI:29985"/>
        <dbReference type="ChEBI" id="CHEBI:57766"/>
        <dbReference type="ChEBI" id="CHEBI:57980"/>
        <dbReference type="EC" id="2.6.1.9"/>
    </reaction>
</comment>
<dbReference type="InterPro" id="IPR015424">
    <property type="entry name" value="PyrdxlP-dep_Trfase"/>
</dbReference>
<dbReference type="RefSeq" id="WP_072697571.1">
    <property type="nucleotide sequence ID" value="NZ_FRDI01000010.1"/>
</dbReference>
<dbReference type="STRING" id="1121455.SAMN02745728_01885"/>
<feature type="domain" description="Aminotransferase class I/classII large" evidence="10">
    <location>
        <begin position="39"/>
        <end position="367"/>
    </location>
</feature>
<dbReference type="EC" id="2.6.1.9" evidence="9"/>
<comment type="similarity">
    <text evidence="3 9">Belongs to the class-II pyridoxal-phosphate-dependent aminotransferase family. Histidinol-phosphate aminotransferase subfamily.</text>
</comment>